<organism evidence="1 2">
    <name type="scientific">Phycicoccus sonneratiae</name>
    <dbReference type="NCBI Taxonomy" id="2807628"/>
    <lineage>
        <taxon>Bacteria</taxon>
        <taxon>Bacillati</taxon>
        <taxon>Actinomycetota</taxon>
        <taxon>Actinomycetes</taxon>
        <taxon>Micrococcales</taxon>
        <taxon>Intrasporangiaceae</taxon>
        <taxon>Phycicoccus</taxon>
    </lineage>
</organism>
<keyword evidence="2" id="KW-1185">Reference proteome</keyword>
<dbReference type="Proteomes" id="UP001430172">
    <property type="component" value="Unassembled WGS sequence"/>
</dbReference>
<dbReference type="PANTHER" id="PTHR38479">
    <property type="entry name" value="LMO0824 PROTEIN"/>
    <property type="match status" value="1"/>
</dbReference>
<dbReference type="EMBL" id="JAFDVD010000027">
    <property type="protein sequence ID" value="MBM6402515.1"/>
    <property type="molecule type" value="Genomic_DNA"/>
</dbReference>
<proteinExistence type="predicted"/>
<dbReference type="GO" id="GO:0003677">
    <property type="term" value="F:DNA binding"/>
    <property type="evidence" value="ECO:0007669"/>
    <property type="project" value="UniProtKB-KW"/>
</dbReference>
<evidence type="ECO:0000313" key="2">
    <source>
        <dbReference type="Proteomes" id="UP001430172"/>
    </source>
</evidence>
<keyword evidence="1" id="KW-0238">DNA-binding</keyword>
<name>A0ABS2CRK2_9MICO</name>
<protein>
    <submittedName>
        <fullName evidence="1">Winged helix DNA-binding domain-containing protein</fullName>
    </submittedName>
</protein>
<dbReference type="PANTHER" id="PTHR38479:SF2">
    <property type="entry name" value="WINGED HELIX DNA-BINDING DOMAIN-CONTAINING PROTEIN"/>
    <property type="match status" value="1"/>
</dbReference>
<reference evidence="1" key="1">
    <citation type="submission" date="2021-02" db="EMBL/GenBank/DDBJ databases">
        <title>Phycicoccus sp. MQZ13P-5T, whole genome shotgun sequence.</title>
        <authorList>
            <person name="Tuo L."/>
        </authorList>
    </citation>
    <scope>NUCLEOTIDE SEQUENCE</scope>
    <source>
        <strain evidence="1">MQZ13P-5</strain>
    </source>
</reference>
<dbReference type="InterPro" id="IPR009351">
    <property type="entry name" value="AlkZ-like"/>
</dbReference>
<comment type="caution">
    <text evidence="1">The sequence shown here is derived from an EMBL/GenBank/DDBJ whole genome shotgun (WGS) entry which is preliminary data.</text>
</comment>
<accession>A0ABS2CRK2</accession>
<dbReference type="RefSeq" id="WP_204132988.1">
    <property type="nucleotide sequence ID" value="NZ_JAFDVD010000027.1"/>
</dbReference>
<dbReference type="Pfam" id="PF06224">
    <property type="entry name" value="AlkZ-like"/>
    <property type="match status" value="1"/>
</dbReference>
<evidence type="ECO:0000313" key="1">
    <source>
        <dbReference type="EMBL" id="MBM6402515.1"/>
    </source>
</evidence>
<sequence>MDRRPQASTTWARALGWRLGRNLLDPVGTESVAEVVRRLGAVPAMDASLAELAIRTRRRSSRPGELAAARAEGSVITAFAFRGAVHHLSAAEGGAFLVLRAAGRQWERRSWVEHYGLSADAWPDFRATVRDALAGGPLTVTELGEAVTRRPAYRHLTPVFAEGAGTLVKPLTWQGDMVFGPPREGRSTFQRLDTNPHWGGLPDLDAAGEYAVTSFLRTYGPATPEHVHHWLGDGLSAGRRRIEGWLAALGDRLVAVDVEGTTAYVLAEDVTALDAAEPSDEVRLLPGHDQWVMAPGTADERIVPPARREAVTRKANIVVAGGVVRGVWTRRGEALTVEWLDDAPVPEAAVAAEAERLAGVLGVDLRLHLTAG</sequence>
<gene>
    <name evidence="1" type="ORF">JQN70_19135</name>
</gene>